<dbReference type="InterPro" id="IPR014710">
    <property type="entry name" value="RmlC-like_jellyroll"/>
</dbReference>
<name>A0ABW0TQF5_9BACL</name>
<accession>A0ABW0TQF5</accession>
<dbReference type="Gene3D" id="2.60.120.10">
    <property type="entry name" value="Jelly Rolls"/>
    <property type="match status" value="1"/>
</dbReference>
<keyword evidence="6" id="KW-1185">Reference proteome</keyword>
<dbReference type="SUPFAM" id="SSF46689">
    <property type="entry name" value="Homeodomain-like"/>
    <property type="match status" value="2"/>
</dbReference>
<reference evidence="6" key="1">
    <citation type="journal article" date="2019" name="Int. J. Syst. Evol. Microbiol.">
        <title>The Global Catalogue of Microorganisms (GCM) 10K type strain sequencing project: providing services to taxonomists for standard genome sequencing and annotation.</title>
        <authorList>
            <consortium name="The Broad Institute Genomics Platform"/>
            <consortium name="The Broad Institute Genome Sequencing Center for Infectious Disease"/>
            <person name="Wu L."/>
            <person name="Ma J."/>
        </authorList>
    </citation>
    <scope>NUCLEOTIDE SEQUENCE [LARGE SCALE GENOMIC DNA]</scope>
    <source>
        <strain evidence="6">CGMCC 4.1434</strain>
    </source>
</reference>
<gene>
    <name evidence="5" type="ORF">ACFPRA_17590</name>
</gene>
<comment type="caution">
    <text evidence="5">The sequence shown here is derived from an EMBL/GenBank/DDBJ whole genome shotgun (WGS) entry which is preliminary data.</text>
</comment>
<feature type="domain" description="HTH araC/xylS-type" evidence="4">
    <location>
        <begin position="201"/>
        <end position="299"/>
    </location>
</feature>
<dbReference type="PANTHER" id="PTHR43280:SF28">
    <property type="entry name" value="HTH-TYPE TRANSCRIPTIONAL ACTIVATOR RHAS"/>
    <property type="match status" value="1"/>
</dbReference>
<sequence length="303" mass="35478">MTLQTTDFKNEIKSQNELNQIYFRIHRIAENTRSADWHIDKVDRPYDVFWYVISGEKSIFINDVEYSVQTGDFVVFPSQTSFKIVESENGMPMHHLEIAVENKLGPFNLMTLYDFPVVTNLIDAAAKETLLIALWRRLIDEWTPNIKNPFSPTNGELHFGLDQTIELLRFNALTIDWFVEVFTLLRPRATELFLTFDSRLQHLFTFIENNLAEKLNLKTLADEVFLSESHLSLLFRQNVKMAPMEYVRNTRLKKVREFLLTTNLSLKEISEKIGFEDQSQLSRAFRRATGVSPTKYRQNGHFI</sequence>
<evidence type="ECO:0000313" key="6">
    <source>
        <dbReference type="Proteomes" id="UP001596109"/>
    </source>
</evidence>
<dbReference type="PROSITE" id="PS01124">
    <property type="entry name" value="HTH_ARAC_FAMILY_2"/>
    <property type="match status" value="1"/>
</dbReference>
<dbReference type="RefSeq" id="WP_381437565.1">
    <property type="nucleotide sequence ID" value="NZ_JBHSNO010000008.1"/>
</dbReference>
<keyword evidence="3" id="KW-0804">Transcription</keyword>
<dbReference type="Gene3D" id="1.10.10.60">
    <property type="entry name" value="Homeodomain-like"/>
    <property type="match status" value="2"/>
</dbReference>
<dbReference type="InterPro" id="IPR011051">
    <property type="entry name" value="RmlC_Cupin_sf"/>
</dbReference>
<evidence type="ECO:0000313" key="5">
    <source>
        <dbReference type="EMBL" id="MFC5590720.1"/>
    </source>
</evidence>
<evidence type="ECO:0000259" key="4">
    <source>
        <dbReference type="PROSITE" id="PS01124"/>
    </source>
</evidence>
<dbReference type="InterPro" id="IPR018062">
    <property type="entry name" value="HTH_AraC-typ_CS"/>
</dbReference>
<keyword evidence="2" id="KW-0238">DNA-binding</keyword>
<dbReference type="InterPro" id="IPR009057">
    <property type="entry name" value="Homeodomain-like_sf"/>
</dbReference>
<dbReference type="PANTHER" id="PTHR43280">
    <property type="entry name" value="ARAC-FAMILY TRANSCRIPTIONAL REGULATOR"/>
    <property type="match status" value="1"/>
</dbReference>
<dbReference type="InterPro" id="IPR018060">
    <property type="entry name" value="HTH_AraC"/>
</dbReference>
<evidence type="ECO:0000256" key="1">
    <source>
        <dbReference type="ARBA" id="ARBA00023015"/>
    </source>
</evidence>
<dbReference type="PROSITE" id="PS00041">
    <property type="entry name" value="HTH_ARAC_FAMILY_1"/>
    <property type="match status" value="1"/>
</dbReference>
<dbReference type="SMART" id="SM00342">
    <property type="entry name" value="HTH_ARAC"/>
    <property type="match status" value="1"/>
</dbReference>
<proteinExistence type="predicted"/>
<keyword evidence="1" id="KW-0805">Transcription regulation</keyword>
<protein>
    <submittedName>
        <fullName evidence="5">Helix-turn-helix domain-containing protein</fullName>
    </submittedName>
</protein>
<dbReference type="SUPFAM" id="SSF51182">
    <property type="entry name" value="RmlC-like cupins"/>
    <property type="match status" value="1"/>
</dbReference>
<organism evidence="5 6">
    <name type="scientific">Sporosarcina soli</name>
    <dbReference type="NCBI Taxonomy" id="334736"/>
    <lineage>
        <taxon>Bacteria</taxon>
        <taxon>Bacillati</taxon>
        <taxon>Bacillota</taxon>
        <taxon>Bacilli</taxon>
        <taxon>Bacillales</taxon>
        <taxon>Caryophanaceae</taxon>
        <taxon>Sporosarcina</taxon>
    </lineage>
</organism>
<dbReference type="EMBL" id="JBHSNO010000008">
    <property type="protein sequence ID" value="MFC5590720.1"/>
    <property type="molecule type" value="Genomic_DNA"/>
</dbReference>
<evidence type="ECO:0000256" key="3">
    <source>
        <dbReference type="ARBA" id="ARBA00023163"/>
    </source>
</evidence>
<evidence type="ECO:0000256" key="2">
    <source>
        <dbReference type="ARBA" id="ARBA00023125"/>
    </source>
</evidence>
<dbReference type="Proteomes" id="UP001596109">
    <property type="component" value="Unassembled WGS sequence"/>
</dbReference>
<dbReference type="Pfam" id="PF12833">
    <property type="entry name" value="HTH_18"/>
    <property type="match status" value="1"/>
</dbReference>